<evidence type="ECO:0000256" key="3">
    <source>
        <dbReference type="ARBA" id="ARBA00022989"/>
    </source>
</evidence>
<evidence type="ECO:0000256" key="2">
    <source>
        <dbReference type="ARBA" id="ARBA00022692"/>
    </source>
</evidence>
<feature type="transmembrane region" description="Helical" evidence="5">
    <location>
        <begin position="70"/>
        <end position="91"/>
    </location>
</feature>
<dbReference type="GO" id="GO:0016020">
    <property type="term" value="C:membrane"/>
    <property type="evidence" value="ECO:0007669"/>
    <property type="project" value="UniProtKB-SubCell"/>
</dbReference>
<dbReference type="EMBL" id="CAJVPQ010012439">
    <property type="protein sequence ID" value="CAG8731687.1"/>
    <property type="molecule type" value="Genomic_DNA"/>
</dbReference>
<keyword evidence="7" id="KW-1185">Reference proteome</keyword>
<dbReference type="GO" id="GO:0015031">
    <property type="term" value="P:protein transport"/>
    <property type="evidence" value="ECO:0007669"/>
    <property type="project" value="InterPro"/>
</dbReference>
<comment type="subcellular location">
    <subcellularLocation>
        <location evidence="1">Membrane</location>
        <topology evidence="1">Multi-pass membrane protein</topology>
    </subcellularLocation>
</comment>
<accession>A0A9N9IEP3</accession>
<organism evidence="6 7">
    <name type="scientific">Funneliformis caledonium</name>
    <dbReference type="NCBI Taxonomy" id="1117310"/>
    <lineage>
        <taxon>Eukaryota</taxon>
        <taxon>Fungi</taxon>
        <taxon>Fungi incertae sedis</taxon>
        <taxon>Mucoromycota</taxon>
        <taxon>Glomeromycotina</taxon>
        <taxon>Glomeromycetes</taxon>
        <taxon>Glomerales</taxon>
        <taxon>Glomeraceae</taxon>
        <taxon>Funneliformis</taxon>
    </lineage>
</organism>
<keyword evidence="4 5" id="KW-0472">Membrane</keyword>
<proteinExistence type="predicted"/>
<evidence type="ECO:0000256" key="1">
    <source>
        <dbReference type="ARBA" id="ARBA00004141"/>
    </source>
</evidence>
<dbReference type="OrthoDB" id="242866at2759"/>
<dbReference type="Pfam" id="PF04144">
    <property type="entry name" value="SCAMP"/>
    <property type="match status" value="1"/>
</dbReference>
<evidence type="ECO:0000256" key="5">
    <source>
        <dbReference type="SAM" id="Phobius"/>
    </source>
</evidence>
<reference evidence="6" key="1">
    <citation type="submission" date="2021-06" db="EMBL/GenBank/DDBJ databases">
        <authorList>
            <person name="Kallberg Y."/>
            <person name="Tangrot J."/>
            <person name="Rosling A."/>
        </authorList>
    </citation>
    <scope>NUCLEOTIDE SEQUENCE</scope>
    <source>
        <strain evidence="6">UK204</strain>
    </source>
</reference>
<evidence type="ECO:0000313" key="6">
    <source>
        <dbReference type="EMBL" id="CAG8731687.1"/>
    </source>
</evidence>
<gene>
    <name evidence="6" type="ORF">FCALED_LOCUS15024</name>
</gene>
<comment type="caution">
    <text evidence="6">The sequence shown here is derived from an EMBL/GenBank/DDBJ whole genome shotgun (WGS) entry which is preliminary data.</text>
</comment>
<evidence type="ECO:0000313" key="7">
    <source>
        <dbReference type="Proteomes" id="UP000789570"/>
    </source>
</evidence>
<dbReference type="InterPro" id="IPR007273">
    <property type="entry name" value="SCAMP"/>
</dbReference>
<sequence length="105" mass="12484">MSQYTIVVLQHDQPPNNWPSFYPIIYHNLEDFPVREKTLLKRSYILFKLYVIRLFVDLCVDVTYTMMENYALSISSIILLDRFIPLITTLFGDFFGRHLSLYLAI</sequence>
<dbReference type="AlphaFoldDB" id="A0A9N9IEP3"/>
<feature type="non-terminal residue" evidence="6">
    <location>
        <position position="1"/>
    </location>
</feature>
<keyword evidence="3 5" id="KW-1133">Transmembrane helix</keyword>
<name>A0A9N9IEP3_9GLOM</name>
<protein>
    <submittedName>
        <fullName evidence="6">16522_t:CDS:1</fullName>
    </submittedName>
</protein>
<keyword evidence="2 5" id="KW-0812">Transmembrane</keyword>
<evidence type="ECO:0000256" key="4">
    <source>
        <dbReference type="ARBA" id="ARBA00023136"/>
    </source>
</evidence>
<dbReference type="Proteomes" id="UP000789570">
    <property type="component" value="Unassembled WGS sequence"/>
</dbReference>